<keyword evidence="9" id="KW-0472">Membrane</keyword>
<evidence type="ECO:0000313" key="12">
    <source>
        <dbReference type="Proteomes" id="UP001602013"/>
    </source>
</evidence>
<dbReference type="SUPFAM" id="SSF55874">
    <property type="entry name" value="ATPase domain of HSP90 chaperone/DNA topoisomerase II/histidine kinase"/>
    <property type="match status" value="1"/>
</dbReference>
<keyword evidence="9" id="KW-0812">Transmembrane</keyword>
<evidence type="ECO:0000256" key="8">
    <source>
        <dbReference type="ARBA" id="ARBA00023012"/>
    </source>
</evidence>
<dbReference type="PANTHER" id="PTHR24421:SF10">
    <property type="entry name" value="NITRATE_NITRITE SENSOR PROTEIN NARQ"/>
    <property type="match status" value="1"/>
</dbReference>
<evidence type="ECO:0000256" key="6">
    <source>
        <dbReference type="ARBA" id="ARBA00022777"/>
    </source>
</evidence>
<keyword evidence="8" id="KW-0902">Two-component regulatory system</keyword>
<evidence type="ECO:0000256" key="4">
    <source>
        <dbReference type="ARBA" id="ARBA00022679"/>
    </source>
</evidence>
<protein>
    <recommendedName>
        <fullName evidence="2">histidine kinase</fullName>
        <ecNumber evidence="2">2.7.13.3</ecNumber>
    </recommendedName>
</protein>
<dbReference type="GO" id="GO:0016301">
    <property type="term" value="F:kinase activity"/>
    <property type="evidence" value="ECO:0007669"/>
    <property type="project" value="UniProtKB-KW"/>
</dbReference>
<keyword evidence="3" id="KW-0597">Phosphoprotein</keyword>
<evidence type="ECO:0000256" key="2">
    <source>
        <dbReference type="ARBA" id="ARBA00012438"/>
    </source>
</evidence>
<dbReference type="PANTHER" id="PTHR24421">
    <property type="entry name" value="NITRATE/NITRITE SENSOR PROTEIN NARX-RELATED"/>
    <property type="match status" value="1"/>
</dbReference>
<evidence type="ECO:0000313" key="11">
    <source>
        <dbReference type="EMBL" id="MFF3665624.1"/>
    </source>
</evidence>
<dbReference type="Pfam" id="PF07730">
    <property type="entry name" value="HisKA_3"/>
    <property type="match status" value="1"/>
</dbReference>
<comment type="catalytic activity">
    <reaction evidence="1">
        <text>ATP + protein L-histidine = ADP + protein N-phospho-L-histidine.</text>
        <dbReference type="EC" id="2.7.13.3"/>
    </reaction>
</comment>
<dbReference type="RefSeq" id="WP_387409690.1">
    <property type="nucleotide sequence ID" value="NZ_JBIASD010000004.1"/>
</dbReference>
<evidence type="ECO:0000256" key="9">
    <source>
        <dbReference type="SAM" id="Phobius"/>
    </source>
</evidence>
<feature type="transmembrane region" description="Helical" evidence="9">
    <location>
        <begin position="127"/>
        <end position="148"/>
    </location>
</feature>
<feature type="domain" description="Signal transduction histidine kinase subgroup 3 dimerisation and phosphoacceptor" evidence="10">
    <location>
        <begin position="180"/>
        <end position="245"/>
    </location>
</feature>
<organism evidence="11 12">
    <name type="scientific">Microtetraspora malaysiensis</name>
    <dbReference type="NCBI Taxonomy" id="161358"/>
    <lineage>
        <taxon>Bacteria</taxon>
        <taxon>Bacillati</taxon>
        <taxon>Actinomycetota</taxon>
        <taxon>Actinomycetes</taxon>
        <taxon>Streptosporangiales</taxon>
        <taxon>Streptosporangiaceae</taxon>
        <taxon>Microtetraspora</taxon>
    </lineage>
</organism>
<accession>A0ABW6SNP2</accession>
<evidence type="ECO:0000256" key="7">
    <source>
        <dbReference type="ARBA" id="ARBA00022840"/>
    </source>
</evidence>
<keyword evidence="5" id="KW-0547">Nucleotide-binding</keyword>
<evidence type="ECO:0000256" key="1">
    <source>
        <dbReference type="ARBA" id="ARBA00000085"/>
    </source>
</evidence>
<comment type="caution">
    <text evidence="11">The sequence shown here is derived from an EMBL/GenBank/DDBJ whole genome shotgun (WGS) entry which is preliminary data.</text>
</comment>
<evidence type="ECO:0000259" key="10">
    <source>
        <dbReference type="Pfam" id="PF07730"/>
    </source>
</evidence>
<keyword evidence="12" id="KW-1185">Reference proteome</keyword>
<gene>
    <name evidence="11" type="ORF">ACFYXI_08510</name>
</gene>
<keyword evidence="7" id="KW-0067">ATP-binding</keyword>
<evidence type="ECO:0000256" key="5">
    <source>
        <dbReference type="ARBA" id="ARBA00022741"/>
    </source>
</evidence>
<feature type="transmembrane region" description="Helical" evidence="9">
    <location>
        <begin position="58"/>
        <end position="89"/>
    </location>
</feature>
<dbReference type="Gene3D" id="3.30.565.10">
    <property type="entry name" value="Histidine kinase-like ATPase, C-terminal domain"/>
    <property type="match status" value="1"/>
</dbReference>
<feature type="transmembrane region" description="Helical" evidence="9">
    <location>
        <begin position="101"/>
        <end position="121"/>
    </location>
</feature>
<dbReference type="EC" id="2.7.13.3" evidence="2"/>
<keyword evidence="4" id="KW-0808">Transferase</keyword>
<dbReference type="InterPro" id="IPR011712">
    <property type="entry name" value="Sig_transdc_His_kin_sub3_dim/P"/>
</dbReference>
<dbReference type="Gene3D" id="1.20.5.1930">
    <property type="match status" value="1"/>
</dbReference>
<proteinExistence type="predicted"/>
<dbReference type="InterPro" id="IPR050482">
    <property type="entry name" value="Sensor_HK_TwoCompSys"/>
</dbReference>
<sequence>MLTPTRQDAAMAVAAFAAGLVLVAGGAFVHRGLAAPLLAIPLAVTCAGVAVRRRAPVLALALGGVALAGDVLLGPSLATVLIVTDNIYAGVLYGPRRLGRIMLWVSSVGAVVVGAGTALAIHDWRVLAAMAIQAALVGVVPVTTAIIVRQHRDQAADERARAEQVARLAELDRRAAVSAERARMARELHDLVANHFSAIAIQASAMLSRADLDAATSRRIVESIRENSVQGMAEMRTMIGFLREEGEEVDEARRPRLSDVEALIERAGFPVELAVAGTPRELPAAVDLAGFRIVQESLTNVLKHGTGAGVRVLVGYRPDLVELTVVNEVGAGPSGLPGAGAGLAGMRERATLLGGSFEAGPHGRGWRVRVELPVAPAGANGSVS</sequence>
<name>A0ABW6SNP2_9ACTN</name>
<keyword evidence="6 11" id="KW-0418">Kinase</keyword>
<keyword evidence="9" id="KW-1133">Transmembrane helix</keyword>
<dbReference type="Proteomes" id="UP001602013">
    <property type="component" value="Unassembled WGS sequence"/>
</dbReference>
<reference evidence="11 12" key="1">
    <citation type="submission" date="2024-10" db="EMBL/GenBank/DDBJ databases">
        <title>The Natural Products Discovery Center: Release of the First 8490 Sequenced Strains for Exploring Actinobacteria Biosynthetic Diversity.</title>
        <authorList>
            <person name="Kalkreuter E."/>
            <person name="Kautsar S.A."/>
            <person name="Yang D."/>
            <person name="Bader C.D."/>
            <person name="Teijaro C.N."/>
            <person name="Fluegel L."/>
            <person name="Davis C.M."/>
            <person name="Simpson J.R."/>
            <person name="Lauterbach L."/>
            <person name="Steele A.D."/>
            <person name="Gui C."/>
            <person name="Meng S."/>
            <person name="Li G."/>
            <person name="Viehrig K."/>
            <person name="Ye F."/>
            <person name="Su P."/>
            <person name="Kiefer A.F."/>
            <person name="Nichols A."/>
            <person name="Cepeda A.J."/>
            <person name="Yan W."/>
            <person name="Fan B."/>
            <person name="Jiang Y."/>
            <person name="Adhikari A."/>
            <person name="Zheng C.-J."/>
            <person name="Schuster L."/>
            <person name="Cowan T.M."/>
            <person name="Smanski M.J."/>
            <person name="Chevrette M.G."/>
            <person name="De Carvalho L.P.S."/>
            <person name="Shen B."/>
        </authorList>
    </citation>
    <scope>NUCLEOTIDE SEQUENCE [LARGE SCALE GENOMIC DNA]</scope>
    <source>
        <strain evidence="11 12">NPDC002173</strain>
    </source>
</reference>
<dbReference type="InterPro" id="IPR036890">
    <property type="entry name" value="HATPase_C_sf"/>
</dbReference>
<dbReference type="CDD" id="cd16917">
    <property type="entry name" value="HATPase_UhpB-NarQ-NarX-like"/>
    <property type="match status" value="1"/>
</dbReference>
<dbReference type="EMBL" id="JBIASD010000004">
    <property type="protein sequence ID" value="MFF3665624.1"/>
    <property type="molecule type" value="Genomic_DNA"/>
</dbReference>
<evidence type="ECO:0000256" key="3">
    <source>
        <dbReference type="ARBA" id="ARBA00022553"/>
    </source>
</evidence>